<feature type="region of interest" description="Disordered" evidence="2">
    <location>
        <begin position="226"/>
        <end position="256"/>
    </location>
</feature>
<sequence>MNMHDLLDQLSGYFSDIRSRPWHVILTAWCVACIGWIGMLNIPDRYQAAARVYVDSQSLLRPLLSGITVQPNINEQVTIMANTLISRPNLEKVARMTDMDLLAKTPAQMERVIADLNKNLTLKSTGYGDLYTIAYENRNPTLARKVVQALLTIFVENGLGNNRKDITSSQKFIEEQLKDYEIKLETAENDLKNFKIKNAGLMPGEMGQDYFSKISDMQDQMRQTEMELHEAENRRDSYKRQLSGEDPTLLTDAISSSNTPEIDARIESLKKNLDTLRLKYTDQYPDIVATKNLINELEASKKKESKSRKPLSGSGPSTLYQQLNVSLVEATAQAEALKGKLDAYHSQYAQLRGQANRIPEVESEYAQLTRNYDIYKKNYETLLSRGESAKLSGEMQNKTDIVDFKVIDPPRVPLTPSFPNRPLLASIILLGALVCGLALAFLIGQLKPLVRSKKSIEAITDFPLLGIITLIENAQSRTLKHRSRIFQGISLGGLFVVYAGIMTKYLMSAAQ</sequence>
<feature type="transmembrane region" description="Helical" evidence="3">
    <location>
        <begin position="21"/>
        <end position="42"/>
    </location>
</feature>
<evidence type="ECO:0000256" key="3">
    <source>
        <dbReference type="SAM" id="Phobius"/>
    </source>
</evidence>
<dbReference type="EMBL" id="CP071137">
    <property type="protein sequence ID" value="QWY77221.1"/>
    <property type="molecule type" value="Genomic_DNA"/>
</dbReference>
<name>A0A9E6MVK5_9PROT</name>
<dbReference type="PANTHER" id="PTHR32309:SF13">
    <property type="entry name" value="FERRIC ENTEROBACTIN TRANSPORT PROTEIN FEPE"/>
    <property type="match status" value="1"/>
</dbReference>
<evidence type="ECO:0000256" key="1">
    <source>
        <dbReference type="SAM" id="Coils"/>
    </source>
</evidence>
<protein>
    <recommendedName>
        <fullName evidence="6">Chain length-determining protein</fullName>
    </recommendedName>
</protein>
<dbReference type="NCBIfam" id="TIGR03007">
    <property type="entry name" value="pepcterm_ChnLen"/>
    <property type="match status" value="1"/>
</dbReference>
<evidence type="ECO:0000313" key="4">
    <source>
        <dbReference type="EMBL" id="QWY77221.1"/>
    </source>
</evidence>
<gene>
    <name evidence="4" type="ORF">JZL65_12245</name>
</gene>
<reference evidence="4" key="1">
    <citation type="submission" date="2021-02" db="EMBL/GenBank/DDBJ databases">
        <title>Comparative genomics of Ferrovum myxofaciens strains, predominant extremophile bacteria forming large biofilm stalactites in acid mine ecosystems.</title>
        <authorList>
            <person name="Burkartova K."/>
            <person name="Ridl J."/>
            <person name="Pajer P."/>
            <person name="Falteisek L."/>
        </authorList>
    </citation>
    <scope>NUCLEOTIDE SEQUENCE</scope>
    <source>
        <strain evidence="4">MI1III</strain>
    </source>
</reference>
<evidence type="ECO:0000313" key="5">
    <source>
        <dbReference type="Proteomes" id="UP000683551"/>
    </source>
</evidence>
<keyword evidence="1" id="KW-0175">Coiled coil</keyword>
<feature type="transmembrane region" description="Helical" evidence="3">
    <location>
        <begin position="485"/>
        <end position="507"/>
    </location>
</feature>
<dbReference type="GO" id="GO:0005886">
    <property type="term" value="C:plasma membrane"/>
    <property type="evidence" value="ECO:0007669"/>
    <property type="project" value="TreeGrafter"/>
</dbReference>
<evidence type="ECO:0000256" key="2">
    <source>
        <dbReference type="SAM" id="MobiDB-lite"/>
    </source>
</evidence>
<organism evidence="4 5">
    <name type="scientific">Ferrovum myxofaciens</name>
    <dbReference type="NCBI Taxonomy" id="416213"/>
    <lineage>
        <taxon>Bacteria</taxon>
        <taxon>Pseudomonadati</taxon>
        <taxon>Pseudomonadota</taxon>
        <taxon>Betaproteobacteria</taxon>
        <taxon>Ferrovales</taxon>
        <taxon>Ferrovaceae</taxon>
        <taxon>Ferrovum</taxon>
    </lineage>
</organism>
<keyword evidence="3" id="KW-1133">Transmembrane helix</keyword>
<accession>A0A9E6MVK5</accession>
<feature type="transmembrane region" description="Helical" evidence="3">
    <location>
        <begin position="423"/>
        <end position="444"/>
    </location>
</feature>
<dbReference type="RefSeq" id="WP_062188115.1">
    <property type="nucleotide sequence ID" value="NZ_CP053675.1"/>
</dbReference>
<feature type="compositionally biased region" description="Basic and acidic residues" evidence="2">
    <location>
        <begin position="226"/>
        <end position="243"/>
    </location>
</feature>
<dbReference type="GO" id="GO:0004713">
    <property type="term" value="F:protein tyrosine kinase activity"/>
    <property type="evidence" value="ECO:0007669"/>
    <property type="project" value="TreeGrafter"/>
</dbReference>
<feature type="coiled-coil region" evidence="1">
    <location>
        <begin position="320"/>
        <end position="385"/>
    </location>
</feature>
<dbReference type="PANTHER" id="PTHR32309">
    <property type="entry name" value="TYROSINE-PROTEIN KINASE"/>
    <property type="match status" value="1"/>
</dbReference>
<evidence type="ECO:0008006" key="6">
    <source>
        <dbReference type="Google" id="ProtNLM"/>
    </source>
</evidence>
<dbReference type="Proteomes" id="UP000683551">
    <property type="component" value="Chromosome"/>
</dbReference>
<dbReference type="InterPro" id="IPR050445">
    <property type="entry name" value="Bact_polysacc_biosynth/exp"/>
</dbReference>
<dbReference type="AlphaFoldDB" id="A0A9E6MVK5"/>
<dbReference type="InterPro" id="IPR014345">
    <property type="entry name" value="XrtA_polysacc_chain"/>
</dbReference>
<keyword evidence="3" id="KW-0812">Transmembrane</keyword>
<keyword evidence="3" id="KW-0472">Membrane</keyword>
<proteinExistence type="predicted"/>